<accession>A0A9Q1Q4G1</accession>
<protein>
    <submittedName>
        <fullName evidence="1">Uncharacterized protein</fullName>
    </submittedName>
</protein>
<evidence type="ECO:0000313" key="2">
    <source>
        <dbReference type="Proteomes" id="UP001153076"/>
    </source>
</evidence>
<dbReference type="AlphaFoldDB" id="A0A9Q1Q4G1"/>
<reference evidence="1" key="1">
    <citation type="submission" date="2022-04" db="EMBL/GenBank/DDBJ databases">
        <title>Carnegiea gigantea Genome sequencing and assembly v2.</title>
        <authorList>
            <person name="Copetti D."/>
            <person name="Sanderson M.J."/>
            <person name="Burquez A."/>
            <person name="Wojciechowski M.F."/>
        </authorList>
    </citation>
    <scope>NUCLEOTIDE SEQUENCE</scope>
    <source>
        <strain evidence="1">SGP5-SGP5p</strain>
        <tissue evidence="1">Aerial part</tissue>
    </source>
</reference>
<sequence>MFLRSPIREIKPLTWEYCPRSSMSKLVGGVIVRSFSRSCKLLKANALRPSWLYFSPVDHGIVSLRPSLRVSTRYLMRFLILHILVRVGPFSYPFLLCMVSKKTLIHTSLMVRPPPSFQLEEAGELISFAKAFSGTHPSSIGLRRLSLMITTSVQVLSLTTMKTTLQFDFHCDVSTNLNLNNLLDPQIMLCYHHVLTHYGTGPKYYFLGDTLHSREILLVHFMSGGLKYLFLRHPASI</sequence>
<evidence type="ECO:0000313" key="1">
    <source>
        <dbReference type="EMBL" id="KAJ8428654.1"/>
    </source>
</evidence>
<keyword evidence="2" id="KW-1185">Reference proteome</keyword>
<gene>
    <name evidence="1" type="ORF">Cgig2_020378</name>
</gene>
<dbReference type="EMBL" id="JAKOGI010000985">
    <property type="protein sequence ID" value="KAJ8428654.1"/>
    <property type="molecule type" value="Genomic_DNA"/>
</dbReference>
<name>A0A9Q1Q4G1_9CARY</name>
<dbReference type="Proteomes" id="UP001153076">
    <property type="component" value="Unassembled WGS sequence"/>
</dbReference>
<organism evidence="1 2">
    <name type="scientific">Carnegiea gigantea</name>
    <dbReference type="NCBI Taxonomy" id="171969"/>
    <lineage>
        <taxon>Eukaryota</taxon>
        <taxon>Viridiplantae</taxon>
        <taxon>Streptophyta</taxon>
        <taxon>Embryophyta</taxon>
        <taxon>Tracheophyta</taxon>
        <taxon>Spermatophyta</taxon>
        <taxon>Magnoliopsida</taxon>
        <taxon>eudicotyledons</taxon>
        <taxon>Gunneridae</taxon>
        <taxon>Pentapetalae</taxon>
        <taxon>Caryophyllales</taxon>
        <taxon>Cactineae</taxon>
        <taxon>Cactaceae</taxon>
        <taxon>Cactoideae</taxon>
        <taxon>Echinocereeae</taxon>
        <taxon>Carnegiea</taxon>
    </lineage>
</organism>
<proteinExistence type="predicted"/>
<comment type="caution">
    <text evidence="1">The sequence shown here is derived from an EMBL/GenBank/DDBJ whole genome shotgun (WGS) entry which is preliminary data.</text>
</comment>